<dbReference type="PANTHER" id="PTHR12302:SF3">
    <property type="entry name" value="SERINE_THREONINE-PROTEIN KINASE 31"/>
    <property type="match status" value="1"/>
</dbReference>
<feature type="domain" description="TNase-like" evidence="4">
    <location>
        <begin position="33"/>
        <end position="169"/>
    </location>
</feature>
<dbReference type="InterPro" id="IPR016071">
    <property type="entry name" value="Staphylococal_nuclease_OB-fold"/>
</dbReference>
<dbReference type="AlphaFoldDB" id="A0A0N0P4K0"/>
<dbReference type="GO" id="GO:0005737">
    <property type="term" value="C:cytoplasm"/>
    <property type="evidence" value="ECO:0007669"/>
    <property type="project" value="TreeGrafter"/>
</dbReference>
<evidence type="ECO:0000313" key="5">
    <source>
        <dbReference type="EMBL" id="KPI85389.1"/>
    </source>
</evidence>
<sequence length="223" mass="24793">MGNACCGDGLRSAHTRNVVAGVNYAFFDALPSGVQEVTVDHVYDGDTLTIRERDCARVRLLGVDTPELRAKEPYAKESAAYVKELCPPGTKIWLRAHQREPTDHYNRLLSCVFVANPAANQPGYICVNISLLQQGLATFYEPSGTVEYREEMLKAEQVAISRRLNIWKKAKLHKVVYTTPNGVAFHKSDCLTLQKAKTTNLLKQPMSEALQKGASPCRKCKPL</sequence>
<organism evidence="5 6">
    <name type="scientific">Leptomonas seymouri</name>
    <dbReference type="NCBI Taxonomy" id="5684"/>
    <lineage>
        <taxon>Eukaryota</taxon>
        <taxon>Discoba</taxon>
        <taxon>Euglenozoa</taxon>
        <taxon>Kinetoplastea</taxon>
        <taxon>Metakinetoplastina</taxon>
        <taxon>Trypanosomatida</taxon>
        <taxon>Trypanosomatidae</taxon>
        <taxon>Leishmaniinae</taxon>
        <taxon>Leptomonas</taxon>
    </lineage>
</organism>
<dbReference type="OMA" id="LTIREHN"/>
<keyword evidence="3" id="KW-0378">Hydrolase</keyword>
<proteinExistence type="predicted"/>
<dbReference type="OrthoDB" id="430293at2759"/>
<dbReference type="PROSITE" id="PS50830">
    <property type="entry name" value="TNASE_3"/>
    <property type="match status" value="1"/>
</dbReference>
<dbReference type="InterPro" id="IPR035437">
    <property type="entry name" value="SNase_OB-fold_sf"/>
</dbReference>
<evidence type="ECO:0000313" key="6">
    <source>
        <dbReference type="Proteomes" id="UP000038009"/>
    </source>
</evidence>
<evidence type="ECO:0000259" key="4">
    <source>
        <dbReference type="PROSITE" id="PS50830"/>
    </source>
</evidence>
<keyword evidence="2" id="KW-0255">Endonuclease</keyword>
<name>A0A0N0P4K0_LEPSE</name>
<dbReference type="Pfam" id="PF00565">
    <property type="entry name" value="SNase"/>
    <property type="match status" value="1"/>
</dbReference>
<dbReference type="Proteomes" id="UP000038009">
    <property type="component" value="Unassembled WGS sequence"/>
</dbReference>
<protein>
    <recommendedName>
        <fullName evidence="4">TNase-like domain-containing protein</fullName>
    </recommendedName>
</protein>
<evidence type="ECO:0000256" key="2">
    <source>
        <dbReference type="ARBA" id="ARBA00022759"/>
    </source>
</evidence>
<gene>
    <name evidence="5" type="ORF">ABL78_5570</name>
</gene>
<dbReference type="PANTHER" id="PTHR12302">
    <property type="entry name" value="EBNA2 BINDING PROTEIN P100"/>
    <property type="match status" value="1"/>
</dbReference>
<dbReference type="GO" id="GO:0016787">
    <property type="term" value="F:hydrolase activity"/>
    <property type="evidence" value="ECO:0007669"/>
    <property type="project" value="UniProtKB-KW"/>
</dbReference>
<reference evidence="5 6" key="1">
    <citation type="journal article" date="2015" name="PLoS Pathog.">
        <title>Leptomonas seymouri: Adaptations to the Dixenous Life Cycle Analyzed by Genome Sequencing, Transcriptome Profiling and Co-infection with Leishmania donovani.</title>
        <authorList>
            <person name="Kraeva N."/>
            <person name="Butenko A."/>
            <person name="Hlavacova J."/>
            <person name="Kostygov A."/>
            <person name="Myskova J."/>
            <person name="Grybchuk D."/>
            <person name="Lestinova T."/>
            <person name="Votypka J."/>
            <person name="Volf P."/>
            <person name="Opperdoes F."/>
            <person name="Flegontov P."/>
            <person name="Lukes J."/>
            <person name="Yurchenko V."/>
        </authorList>
    </citation>
    <scope>NUCLEOTIDE SEQUENCE [LARGE SCALE GENOMIC DNA]</scope>
    <source>
        <strain evidence="5 6">ATCC 30220</strain>
    </source>
</reference>
<evidence type="ECO:0000256" key="1">
    <source>
        <dbReference type="ARBA" id="ARBA00022722"/>
    </source>
</evidence>
<evidence type="ECO:0000256" key="3">
    <source>
        <dbReference type="ARBA" id="ARBA00022801"/>
    </source>
</evidence>
<dbReference type="EMBL" id="LJSK01000191">
    <property type="protein sequence ID" value="KPI85389.1"/>
    <property type="molecule type" value="Genomic_DNA"/>
</dbReference>
<accession>A0A0N0P4K0</accession>
<comment type="caution">
    <text evidence="5">The sequence shown here is derived from an EMBL/GenBank/DDBJ whole genome shotgun (WGS) entry which is preliminary data.</text>
</comment>
<dbReference type="Gene3D" id="2.40.50.90">
    <property type="match status" value="1"/>
</dbReference>
<dbReference type="VEuPathDB" id="TriTrypDB:Lsey_0191_0210"/>
<dbReference type="SUPFAM" id="SSF50199">
    <property type="entry name" value="Staphylococcal nuclease"/>
    <property type="match status" value="1"/>
</dbReference>
<dbReference type="SMART" id="SM00318">
    <property type="entry name" value="SNc"/>
    <property type="match status" value="1"/>
</dbReference>
<keyword evidence="6" id="KW-1185">Reference proteome</keyword>
<dbReference type="GO" id="GO:0004519">
    <property type="term" value="F:endonuclease activity"/>
    <property type="evidence" value="ECO:0007669"/>
    <property type="project" value="UniProtKB-KW"/>
</dbReference>
<keyword evidence="1" id="KW-0540">Nuclease</keyword>